<evidence type="ECO:0000313" key="3">
    <source>
        <dbReference type="Proteomes" id="UP000077315"/>
    </source>
</evidence>
<organism evidence="2 3">
    <name type="scientific">Phycomyces blakesleeanus (strain ATCC 8743b / DSM 1359 / FGSC 10004 / NBRC 33097 / NRRL 1555)</name>
    <dbReference type="NCBI Taxonomy" id="763407"/>
    <lineage>
        <taxon>Eukaryota</taxon>
        <taxon>Fungi</taxon>
        <taxon>Fungi incertae sedis</taxon>
        <taxon>Mucoromycota</taxon>
        <taxon>Mucoromycotina</taxon>
        <taxon>Mucoromycetes</taxon>
        <taxon>Mucorales</taxon>
        <taxon>Phycomycetaceae</taxon>
        <taxon>Phycomyces</taxon>
    </lineage>
</organism>
<feature type="non-terminal residue" evidence="2">
    <location>
        <position position="1"/>
    </location>
</feature>
<dbReference type="GeneID" id="28989113"/>
<dbReference type="AlphaFoldDB" id="A0A162PWS2"/>
<accession>A0A162PWS2</accession>
<name>A0A162PWS2_PHYB8</name>
<dbReference type="RefSeq" id="XP_018292916.1">
    <property type="nucleotide sequence ID" value="XM_018428207.1"/>
</dbReference>
<dbReference type="Pfam" id="PF03184">
    <property type="entry name" value="DDE_1"/>
    <property type="match status" value="1"/>
</dbReference>
<dbReference type="VEuPathDB" id="FungiDB:PHYBLDRAFT_111325"/>
<reference evidence="3" key="1">
    <citation type="submission" date="2015-06" db="EMBL/GenBank/DDBJ databases">
        <title>Expansion of signal transduction pathways in fungi by whole-genome duplication.</title>
        <authorList>
            <consortium name="DOE Joint Genome Institute"/>
            <person name="Corrochano L.M."/>
            <person name="Kuo A."/>
            <person name="Marcet-Houben M."/>
            <person name="Polaino S."/>
            <person name="Salamov A."/>
            <person name="Villalobos J.M."/>
            <person name="Alvarez M.I."/>
            <person name="Avalos J."/>
            <person name="Benito E.P."/>
            <person name="Benoit I."/>
            <person name="Burger G."/>
            <person name="Camino L.P."/>
            <person name="Canovas D."/>
            <person name="Cerda-Olmedo E."/>
            <person name="Cheng J.-F."/>
            <person name="Dominguez A."/>
            <person name="Elias M."/>
            <person name="Eslava A.P."/>
            <person name="Glaser F."/>
            <person name="Grimwood J."/>
            <person name="Gutierrez G."/>
            <person name="Heitman J."/>
            <person name="Henrissat B."/>
            <person name="Iturriaga E.A."/>
            <person name="Lang B.F."/>
            <person name="Lavin J.L."/>
            <person name="Lee S."/>
            <person name="Li W."/>
            <person name="Lindquist E."/>
            <person name="Lopez-Garcia S."/>
            <person name="Luque E.M."/>
            <person name="Marcos A.T."/>
            <person name="Martin J."/>
            <person name="McCluskey K."/>
            <person name="Medina H.R."/>
            <person name="Miralles-Duran A."/>
            <person name="Miyazaki A."/>
            <person name="Munoz-Torres E."/>
            <person name="Oguiza J.A."/>
            <person name="Ohm R."/>
            <person name="Olmedo M."/>
            <person name="Orejas M."/>
            <person name="Ortiz-Castellanos L."/>
            <person name="Pisabarro A.G."/>
            <person name="Rodriguez-Romero J."/>
            <person name="Ruiz-Herrera J."/>
            <person name="Ruiz-Vazquez R."/>
            <person name="Sanz C."/>
            <person name="Schackwitz W."/>
            <person name="Schmutz J."/>
            <person name="Shahriari M."/>
            <person name="Shelest E."/>
            <person name="Silva-Franco F."/>
            <person name="Soanes D."/>
            <person name="Syed K."/>
            <person name="Tagua V.G."/>
            <person name="Talbot N.J."/>
            <person name="Thon M."/>
            <person name="De vries R.P."/>
            <person name="Wiebenga A."/>
            <person name="Yadav J.S."/>
            <person name="Braun E.L."/>
            <person name="Baker S."/>
            <person name="Garre V."/>
            <person name="Horwitz B."/>
            <person name="Torres-Martinez S."/>
            <person name="Idnurm A."/>
            <person name="Herrera-Estrella A."/>
            <person name="Gabaldon T."/>
            <person name="Grigoriev I.V."/>
        </authorList>
    </citation>
    <scope>NUCLEOTIDE SEQUENCE [LARGE SCALE GENOMIC DNA]</scope>
    <source>
        <strain evidence="3">NRRL 1555(-)</strain>
    </source>
</reference>
<dbReference type="Proteomes" id="UP000077315">
    <property type="component" value="Unassembled WGS sequence"/>
</dbReference>
<keyword evidence="3" id="KW-1185">Reference proteome</keyword>
<dbReference type="PANTHER" id="PTHR19303">
    <property type="entry name" value="TRANSPOSON"/>
    <property type="match status" value="1"/>
</dbReference>
<dbReference type="InterPro" id="IPR004875">
    <property type="entry name" value="DDE_SF_endonuclease_dom"/>
</dbReference>
<sequence>KLNKTKATIFAERIGVKDFNASQVRMEKFGKCYDIKMNQIHDKAGLTDIELLQIDKTAIKEKIEVYSACDIYKFDETVLFYAAPPRKTISYQKFSGWKGNKKWLTVNLLCNANGTDKWSDILIISHARRQNCFNKNNKKQEAVDHRFFMYHYNNNAWMTRSIFHVFFHHFDHSMKAQNCKVLLILDNFSGHKVNYVPTNVELLFLSPNTTSHLQPLDGDII</sequence>
<protein>
    <recommendedName>
        <fullName evidence="1">DDE-1 domain-containing protein</fullName>
    </recommendedName>
</protein>
<dbReference type="GO" id="GO:0005634">
    <property type="term" value="C:nucleus"/>
    <property type="evidence" value="ECO:0007669"/>
    <property type="project" value="TreeGrafter"/>
</dbReference>
<proteinExistence type="predicted"/>
<dbReference type="FunCoup" id="A0A162PWS2">
    <property type="interactions" value="230"/>
</dbReference>
<dbReference type="EMBL" id="KV440978">
    <property type="protein sequence ID" value="OAD74876.1"/>
    <property type="molecule type" value="Genomic_DNA"/>
</dbReference>
<dbReference type="GO" id="GO:0003677">
    <property type="term" value="F:DNA binding"/>
    <property type="evidence" value="ECO:0007669"/>
    <property type="project" value="TreeGrafter"/>
</dbReference>
<gene>
    <name evidence="2" type="ORF">PHYBLDRAFT_111325</name>
</gene>
<dbReference type="InParanoid" id="A0A162PWS2"/>
<evidence type="ECO:0000313" key="2">
    <source>
        <dbReference type="EMBL" id="OAD74876.1"/>
    </source>
</evidence>
<dbReference type="PANTHER" id="PTHR19303:SF73">
    <property type="entry name" value="PROTEIN PDC2"/>
    <property type="match status" value="1"/>
</dbReference>
<feature type="domain" description="DDE-1" evidence="1">
    <location>
        <begin position="103"/>
        <end position="220"/>
    </location>
</feature>
<evidence type="ECO:0000259" key="1">
    <source>
        <dbReference type="Pfam" id="PF03184"/>
    </source>
</evidence>
<dbReference type="InterPro" id="IPR050863">
    <property type="entry name" value="CenT-Element_Derived"/>
</dbReference>
<dbReference type="OrthoDB" id="2446582at2759"/>